<geneLocation type="plasmid" evidence="1 2">
    <name>plas4</name>
</geneLocation>
<organism evidence="1 2">
    <name type="scientific">Rhodococcus erythropolis</name>
    <name type="common">Arthrobacter picolinophilus</name>
    <dbReference type="NCBI Taxonomy" id="1833"/>
    <lineage>
        <taxon>Bacteria</taxon>
        <taxon>Bacillati</taxon>
        <taxon>Actinomycetota</taxon>
        <taxon>Actinomycetes</taxon>
        <taxon>Mycobacteriales</taxon>
        <taxon>Nocardiaceae</taxon>
        <taxon>Rhodococcus</taxon>
        <taxon>Rhodococcus erythropolis group</taxon>
    </lineage>
</organism>
<protein>
    <submittedName>
        <fullName evidence="1">Uncharacterized protein</fullName>
    </submittedName>
</protein>
<proteinExistence type="predicted"/>
<dbReference type="Proteomes" id="UP000502345">
    <property type="component" value="Plasmid plas4"/>
</dbReference>
<keyword evidence="1" id="KW-0614">Plasmid</keyword>
<reference evidence="1 2" key="1">
    <citation type="submission" date="2020-03" db="EMBL/GenBank/DDBJ databases">
        <title>Screen low temperature-resistant strains for efficient degradation of petroleum hydrocarbons under the low temperature.</title>
        <authorList>
            <person name="Wang Y."/>
            <person name="Chen J."/>
        </authorList>
    </citation>
    <scope>NUCLEOTIDE SEQUENCE [LARGE SCALE GENOMIC DNA]</scope>
    <source>
        <strain evidence="1 2">KB1</strain>
        <plasmid evidence="1 2">plas4</plasmid>
    </source>
</reference>
<dbReference type="EMBL" id="CP050127">
    <property type="protein sequence ID" value="QIP44063.1"/>
    <property type="molecule type" value="Genomic_DNA"/>
</dbReference>
<gene>
    <name evidence="1" type="ORF">G9444_6820</name>
</gene>
<dbReference type="AlphaFoldDB" id="A0A6G9D455"/>
<accession>A0A6G9D455</accession>
<evidence type="ECO:0000313" key="2">
    <source>
        <dbReference type="Proteomes" id="UP000502345"/>
    </source>
</evidence>
<name>A0A6G9D455_RHOER</name>
<sequence length="49" mass="5208">MAQAFTGSASTLRVELDTPHCEFLPRSTDTHPLTIAVFYVVGLGAVSSL</sequence>
<evidence type="ECO:0000313" key="1">
    <source>
        <dbReference type="EMBL" id="QIP44063.1"/>
    </source>
</evidence>